<dbReference type="AlphaFoldDB" id="A0A8X7U6H0"/>
<dbReference type="GO" id="GO:0005768">
    <property type="term" value="C:endosome"/>
    <property type="evidence" value="ECO:0007669"/>
    <property type="project" value="TreeGrafter"/>
</dbReference>
<evidence type="ECO:0000256" key="3">
    <source>
        <dbReference type="ARBA" id="ARBA00022833"/>
    </source>
</evidence>
<gene>
    <name evidence="5" type="ORF">Bca52824_062605</name>
</gene>
<proteinExistence type="predicted"/>
<evidence type="ECO:0000259" key="4">
    <source>
        <dbReference type="Pfam" id="PF05131"/>
    </source>
</evidence>
<dbReference type="PANTHER" id="PTHR23323:SF26">
    <property type="entry name" value="VACUOLAR PROTEIN SORTING-ASSOCIATED PROTEIN 18 HOMOLOG"/>
    <property type="match status" value="1"/>
</dbReference>
<organism evidence="5 6">
    <name type="scientific">Brassica carinata</name>
    <name type="common">Ethiopian mustard</name>
    <name type="synonym">Abyssinian cabbage</name>
    <dbReference type="NCBI Taxonomy" id="52824"/>
    <lineage>
        <taxon>Eukaryota</taxon>
        <taxon>Viridiplantae</taxon>
        <taxon>Streptophyta</taxon>
        <taxon>Embryophyta</taxon>
        <taxon>Tracheophyta</taxon>
        <taxon>Spermatophyta</taxon>
        <taxon>Magnoliopsida</taxon>
        <taxon>eudicotyledons</taxon>
        <taxon>Gunneridae</taxon>
        <taxon>Pentapetalae</taxon>
        <taxon>rosids</taxon>
        <taxon>malvids</taxon>
        <taxon>Brassicales</taxon>
        <taxon>Brassicaceae</taxon>
        <taxon>Brassiceae</taxon>
        <taxon>Brassica</taxon>
    </lineage>
</organism>
<dbReference type="Pfam" id="PF05131">
    <property type="entry name" value="Pep3_Vps18"/>
    <property type="match status" value="1"/>
</dbReference>
<protein>
    <recommendedName>
        <fullName evidence="4">Pep3/Vps18 beta-propeller domain-containing protein</fullName>
    </recommendedName>
</protein>
<keyword evidence="2" id="KW-0863">Zinc-finger</keyword>
<accession>A0A8X7U6H0</accession>
<feature type="domain" description="Pep3/Vps18 beta-propeller" evidence="4">
    <location>
        <begin position="8"/>
        <end position="200"/>
    </location>
</feature>
<dbReference type="GO" id="GO:0030897">
    <property type="term" value="C:HOPS complex"/>
    <property type="evidence" value="ECO:0007669"/>
    <property type="project" value="TreeGrafter"/>
</dbReference>
<evidence type="ECO:0000313" key="5">
    <source>
        <dbReference type="EMBL" id="KAG2268050.1"/>
    </source>
</evidence>
<evidence type="ECO:0000313" key="6">
    <source>
        <dbReference type="Proteomes" id="UP000886595"/>
    </source>
</evidence>
<dbReference type="GO" id="GO:0007033">
    <property type="term" value="P:vacuole organization"/>
    <property type="evidence" value="ECO:0007669"/>
    <property type="project" value="TreeGrafter"/>
</dbReference>
<dbReference type="Proteomes" id="UP000886595">
    <property type="component" value="Unassembled WGS sequence"/>
</dbReference>
<sequence>MDQGRQVFSVDLLERYASKNRGMITCMAAGNDVIVLGTSKGWIIRHDFGVGSSYDIDLSVGRTGEQSIHKVFVDPGGSHCIATVTGVGGAETFYTHAKWPKPRVLSRLKGLLVNSVAWNRQQITEVSTKEIILGTQDGQLFEMAVDEKDKREKYIKFLFELEELPEAFMALQMETANINSGMRYYVMAVTPTRLYSFTGIGTLEKVWRVDGRGSANGRLKGAHNNFERRPWLRQEYLTPQPCTAMAPDKGTFLMICEQPVKSHFKGVKLLHFQSLGERLLGQLAIISELEKELLVSIKVCPDSITMSTPYLNLPAIYVCYC</sequence>
<dbReference type="GO" id="GO:0006904">
    <property type="term" value="P:vesicle docking involved in exocytosis"/>
    <property type="evidence" value="ECO:0007669"/>
    <property type="project" value="TreeGrafter"/>
</dbReference>
<evidence type="ECO:0000256" key="2">
    <source>
        <dbReference type="ARBA" id="ARBA00022771"/>
    </source>
</evidence>
<evidence type="ECO:0000256" key="1">
    <source>
        <dbReference type="ARBA" id="ARBA00022723"/>
    </source>
</evidence>
<dbReference type="PANTHER" id="PTHR23323">
    <property type="entry name" value="VACUOLAR PROTEIN SORTING-ASSOCIATED PROTEIN"/>
    <property type="match status" value="1"/>
</dbReference>
<dbReference type="InterPro" id="IPR007810">
    <property type="entry name" value="Pep3/Vps18_beta-prop"/>
</dbReference>
<dbReference type="GO" id="GO:0008270">
    <property type="term" value="F:zinc ion binding"/>
    <property type="evidence" value="ECO:0007669"/>
    <property type="project" value="UniProtKB-KW"/>
</dbReference>
<keyword evidence="1" id="KW-0479">Metal-binding</keyword>
<dbReference type="OrthoDB" id="1845386at2759"/>
<reference evidence="5 6" key="1">
    <citation type="submission" date="2020-02" db="EMBL/GenBank/DDBJ databases">
        <authorList>
            <person name="Ma Q."/>
            <person name="Huang Y."/>
            <person name="Song X."/>
            <person name="Pei D."/>
        </authorList>
    </citation>
    <scope>NUCLEOTIDE SEQUENCE [LARGE SCALE GENOMIC DNA]</scope>
    <source>
        <strain evidence="5">Sxm20200214</strain>
        <tissue evidence="5">Leaf</tissue>
    </source>
</reference>
<dbReference type="GO" id="GO:0048284">
    <property type="term" value="P:organelle fusion"/>
    <property type="evidence" value="ECO:0007669"/>
    <property type="project" value="TreeGrafter"/>
</dbReference>
<dbReference type="EMBL" id="JAAMPC010000013">
    <property type="protein sequence ID" value="KAG2268050.1"/>
    <property type="molecule type" value="Genomic_DNA"/>
</dbReference>
<dbReference type="GO" id="GO:0030674">
    <property type="term" value="F:protein-macromolecule adaptor activity"/>
    <property type="evidence" value="ECO:0007669"/>
    <property type="project" value="TreeGrafter"/>
</dbReference>
<dbReference type="GO" id="GO:0007032">
    <property type="term" value="P:endosome organization"/>
    <property type="evidence" value="ECO:0007669"/>
    <property type="project" value="TreeGrafter"/>
</dbReference>
<comment type="caution">
    <text evidence="5">The sequence shown here is derived from an EMBL/GenBank/DDBJ whole genome shotgun (WGS) entry which is preliminary data.</text>
</comment>
<name>A0A8X7U6H0_BRACI</name>
<keyword evidence="3" id="KW-0862">Zinc</keyword>
<keyword evidence="6" id="KW-1185">Reference proteome</keyword>